<reference evidence="3" key="1">
    <citation type="submission" date="2022-10" db="EMBL/GenBank/DDBJ databases">
        <title>Complete genome sequence of Schlegelella aquatica LMG 23380.</title>
        <authorList>
            <person name="Musilova J."/>
            <person name="Kourilova X."/>
            <person name="Bezdicek M."/>
            <person name="Hermankova K."/>
            <person name="Obruca S."/>
            <person name="Sedlar K."/>
        </authorList>
    </citation>
    <scope>NUCLEOTIDE SEQUENCE</scope>
    <source>
        <strain evidence="3">LMG 23380</strain>
    </source>
</reference>
<dbReference type="Pfam" id="PF02517">
    <property type="entry name" value="Rce1-like"/>
    <property type="match status" value="1"/>
</dbReference>
<protein>
    <submittedName>
        <fullName evidence="3">CPBP family glutamic-type intramembrane protease</fullName>
        <ecNumber evidence="3">3.4.-.-</ecNumber>
    </submittedName>
</protein>
<organism evidence="3 4">
    <name type="scientific">Caldimonas aquatica</name>
    <dbReference type="NCBI Taxonomy" id="376175"/>
    <lineage>
        <taxon>Bacteria</taxon>
        <taxon>Pseudomonadati</taxon>
        <taxon>Pseudomonadota</taxon>
        <taxon>Betaproteobacteria</taxon>
        <taxon>Burkholderiales</taxon>
        <taxon>Sphaerotilaceae</taxon>
        <taxon>Caldimonas</taxon>
    </lineage>
</organism>
<gene>
    <name evidence="3" type="ORF">OMP39_10665</name>
</gene>
<dbReference type="EMBL" id="CP110257">
    <property type="protein sequence ID" value="UZD54138.1"/>
    <property type="molecule type" value="Genomic_DNA"/>
</dbReference>
<feature type="transmembrane region" description="Helical" evidence="1">
    <location>
        <begin position="94"/>
        <end position="114"/>
    </location>
</feature>
<feature type="transmembrane region" description="Helical" evidence="1">
    <location>
        <begin position="210"/>
        <end position="229"/>
    </location>
</feature>
<dbReference type="Proteomes" id="UP001163266">
    <property type="component" value="Chromosome"/>
</dbReference>
<dbReference type="GO" id="GO:0008233">
    <property type="term" value="F:peptidase activity"/>
    <property type="evidence" value="ECO:0007669"/>
    <property type="project" value="UniProtKB-KW"/>
</dbReference>
<dbReference type="GO" id="GO:0006508">
    <property type="term" value="P:proteolysis"/>
    <property type="evidence" value="ECO:0007669"/>
    <property type="project" value="UniProtKB-KW"/>
</dbReference>
<evidence type="ECO:0000256" key="1">
    <source>
        <dbReference type="SAM" id="Phobius"/>
    </source>
</evidence>
<feature type="transmembrane region" description="Helical" evidence="1">
    <location>
        <begin position="179"/>
        <end position="204"/>
    </location>
</feature>
<sequence length="256" mass="26112">MNRPDPAPSTWSRRALPVLAAGLLGVAALLLQPPAALLAATPELATLPPWAQRAMLALNPLLLVLAASAVGATLAHRVGLRSHLAGTAPAREPLGVWTTSVGWGLLVGIAVHGLDRLLAPAWGEGWHALVQAQAGTAGSRLVVGLLYGGLAEEVIARWGAMSLLAWGLLRALGPARARLALGLAVALSALAFGAAHLPALAALVELDAALVARTLLLNGLGAVVYGWLFCRHHLEAAMAAHATTHLALAALLVGLG</sequence>
<evidence type="ECO:0000259" key="2">
    <source>
        <dbReference type="Pfam" id="PF02517"/>
    </source>
</evidence>
<dbReference type="RefSeq" id="WP_264891707.1">
    <property type="nucleotide sequence ID" value="NZ_CP110257.1"/>
</dbReference>
<accession>A0ABY6MQI4</accession>
<proteinExistence type="predicted"/>
<keyword evidence="1" id="KW-1133">Transmembrane helix</keyword>
<keyword evidence="3" id="KW-0645">Protease</keyword>
<dbReference type="InterPro" id="IPR003675">
    <property type="entry name" value="Rce1/LyrA-like_dom"/>
</dbReference>
<evidence type="ECO:0000313" key="4">
    <source>
        <dbReference type="Proteomes" id="UP001163266"/>
    </source>
</evidence>
<evidence type="ECO:0000313" key="3">
    <source>
        <dbReference type="EMBL" id="UZD54138.1"/>
    </source>
</evidence>
<keyword evidence="3" id="KW-0378">Hydrolase</keyword>
<keyword evidence="4" id="KW-1185">Reference proteome</keyword>
<feature type="transmembrane region" description="Helical" evidence="1">
    <location>
        <begin position="155"/>
        <end position="172"/>
    </location>
</feature>
<feature type="transmembrane region" description="Helical" evidence="1">
    <location>
        <begin position="55"/>
        <end position="74"/>
    </location>
</feature>
<keyword evidence="1" id="KW-0472">Membrane</keyword>
<dbReference type="EC" id="3.4.-.-" evidence="3"/>
<name>A0ABY6MQI4_9BURK</name>
<feature type="domain" description="CAAX prenyl protease 2/Lysostaphin resistance protein A-like" evidence="2">
    <location>
        <begin position="141"/>
        <end position="245"/>
    </location>
</feature>
<keyword evidence="1" id="KW-0812">Transmembrane</keyword>